<dbReference type="InterPro" id="IPR050250">
    <property type="entry name" value="Macrolide_Exporter_MacB"/>
</dbReference>
<keyword evidence="2" id="KW-1003">Cell membrane</keyword>
<reference evidence="9 10" key="1">
    <citation type="journal article" date="2023" name="Microbiol. Resour. Announc.">
        <title>Complete Genome Sequence of Imperialibacter roseus strain P4T.</title>
        <authorList>
            <person name="Tizabi D.R."/>
            <person name="Bachvaroff T."/>
            <person name="Hill R.T."/>
        </authorList>
    </citation>
    <scope>NUCLEOTIDE SEQUENCE [LARGE SCALE GENOMIC DNA]</scope>
    <source>
        <strain evidence="9 10">P4T</strain>
    </source>
</reference>
<evidence type="ECO:0000313" key="10">
    <source>
        <dbReference type="Proteomes" id="UP001302349"/>
    </source>
</evidence>
<evidence type="ECO:0000259" key="7">
    <source>
        <dbReference type="Pfam" id="PF02687"/>
    </source>
</evidence>
<feature type="domain" description="MacB-like periplasmic core" evidence="8">
    <location>
        <begin position="100"/>
        <end position="315"/>
    </location>
</feature>
<dbReference type="Pfam" id="PF02687">
    <property type="entry name" value="FtsX"/>
    <property type="match status" value="2"/>
</dbReference>
<keyword evidence="10" id="KW-1185">Reference proteome</keyword>
<feature type="transmembrane region" description="Helical" evidence="6">
    <location>
        <begin position="443"/>
        <end position="467"/>
    </location>
</feature>
<dbReference type="NCBIfam" id="NF038404">
    <property type="entry name" value="perm_prefix_2"/>
    <property type="match status" value="1"/>
</dbReference>
<evidence type="ECO:0000256" key="1">
    <source>
        <dbReference type="ARBA" id="ARBA00004651"/>
    </source>
</evidence>
<evidence type="ECO:0000256" key="2">
    <source>
        <dbReference type="ARBA" id="ARBA00022475"/>
    </source>
</evidence>
<feature type="transmembrane region" description="Helical" evidence="6">
    <location>
        <begin position="99"/>
        <end position="122"/>
    </location>
</feature>
<feature type="transmembrane region" description="Helical" evidence="6">
    <location>
        <begin position="404"/>
        <end position="431"/>
    </location>
</feature>
<evidence type="ECO:0000256" key="5">
    <source>
        <dbReference type="ARBA" id="ARBA00023136"/>
    </source>
</evidence>
<dbReference type="InterPro" id="IPR003838">
    <property type="entry name" value="ABC3_permease_C"/>
</dbReference>
<feature type="transmembrane region" description="Helical" evidence="6">
    <location>
        <begin position="501"/>
        <end position="520"/>
    </location>
</feature>
<feature type="transmembrane region" description="Helical" evidence="6">
    <location>
        <begin position="360"/>
        <end position="383"/>
    </location>
</feature>
<organism evidence="9 10">
    <name type="scientific">Imperialibacter roseus</name>
    <dbReference type="NCBI Taxonomy" id="1324217"/>
    <lineage>
        <taxon>Bacteria</taxon>
        <taxon>Pseudomonadati</taxon>
        <taxon>Bacteroidota</taxon>
        <taxon>Cytophagia</taxon>
        <taxon>Cytophagales</taxon>
        <taxon>Flammeovirgaceae</taxon>
        <taxon>Imperialibacter</taxon>
    </lineage>
</organism>
<sequence length="896" mass="100796">MSHEKHFPPPLALKFFRWYCRKDRLEELEGDLEESFYAMLHAGKAPGLAKLIYWWNVIRCFRSYAFKRSATYRSTNTYSMLTNYLKVIRRNFSKQRAHALLNISGLAIGFAAFILIAIYLHFETSFENFHTKSGQIYRLTVHYTSPSGYDTHFARVDTDWINGIPEEIPEAEKLIRFQNHEPKFIRIGEEKFRQDNAFVTDKDVFEVFDFPLTKGDAKTALAEPLSIVISEAVAEKYFANEDPMGKEIFITGYWSTDETVYKVTGVMKNLPANTHLPIDMLISFRNEAERSWWAYTYVLFQQGTNMESVQEKLEAMAIKINGDQALQGTEFVFQPLSDIHLHSNLAREIKPNGSIAYVKIFLLVAILILALAIINFMNLTSAMSIARSKEIGVRKILGAGSQQIVFYSLTESVLFSTAAAGLGLALAFLALPVFKELTGTENLLSSLVLVAVLFGLAVVTGLLGGFYPAFVLSSFKPVNIIKTSKAFSIGKKTGRFSIKRVLISLQFGISILLIASAMIARQQFVFLNEKNLGMEKDQVIALPGVPDTVKDKFKLFKDKLDGQPGIKGVSACLEVPSREIRDGGTVTAEGIQENVDDAPSMDIQVIDHDFIDVMGMELLAGEPLPKSLAYEPLPQLTGANNDVEEYLLSKRRAYILNETAMHAIGWQTPEEAIGKNVDWNQGTYKLAKGPVVGVVKDFHQETLKNKVDPIIMVFEPLWLRTFLVKLETNDVASTMSVIEGAWNELFPKYPFEYQFLDDLYNNLYKNERQQLQLLYLLSGLAITIAFIGLFGLIAYSLKTRIKEMAIRKVMGANFTSLIRLIGKEYLMVMLAGAALAIPLSYFWVSKWLENFAYRIDISVISYLMTLAGICLLLMATVALQTIKTAANNPADTLREE</sequence>
<keyword evidence="5 6" id="KW-0472">Membrane</keyword>
<dbReference type="InterPro" id="IPR025857">
    <property type="entry name" value="MacB_PCD"/>
</dbReference>
<feature type="domain" description="ABC3 transporter permease C-terminal" evidence="7">
    <location>
        <begin position="363"/>
        <end position="475"/>
    </location>
</feature>
<feature type="transmembrane region" description="Helical" evidence="6">
    <location>
        <begin position="773"/>
        <end position="797"/>
    </location>
</feature>
<name>A0ABZ0IQU7_9BACT</name>
<keyword evidence="4 6" id="KW-1133">Transmembrane helix</keyword>
<dbReference type="EMBL" id="CP136051">
    <property type="protein sequence ID" value="WOK06774.1"/>
    <property type="molecule type" value="Genomic_DNA"/>
</dbReference>
<feature type="domain" description="ABC3 transporter permease C-terminal" evidence="7">
    <location>
        <begin position="776"/>
        <end position="888"/>
    </location>
</feature>
<dbReference type="Proteomes" id="UP001302349">
    <property type="component" value="Chromosome"/>
</dbReference>
<gene>
    <name evidence="9" type="ORF">RT717_27270</name>
</gene>
<evidence type="ECO:0000256" key="4">
    <source>
        <dbReference type="ARBA" id="ARBA00022989"/>
    </source>
</evidence>
<dbReference type="InterPro" id="IPR047699">
    <property type="entry name" value="Permease_put_prefix"/>
</dbReference>
<evidence type="ECO:0000256" key="3">
    <source>
        <dbReference type="ARBA" id="ARBA00022692"/>
    </source>
</evidence>
<accession>A0ABZ0IQU7</accession>
<dbReference type="PANTHER" id="PTHR30572:SF18">
    <property type="entry name" value="ABC-TYPE MACROLIDE FAMILY EXPORT SYSTEM PERMEASE COMPONENT 2"/>
    <property type="match status" value="1"/>
</dbReference>
<dbReference type="RefSeq" id="WP_317489475.1">
    <property type="nucleotide sequence ID" value="NZ_CP136051.1"/>
</dbReference>
<dbReference type="PANTHER" id="PTHR30572">
    <property type="entry name" value="MEMBRANE COMPONENT OF TRANSPORTER-RELATED"/>
    <property type="match status" value="1"/>
</dbReference>
<dbReference type="Pfam" id="PF12704">
    <property type="entry name" value="MacB_PCD"/>
    <property type="match status" value="1"/>
</dbReference>
<protein>
    <submittedName>
        <fullName evidence="9">FtsX-like permease family protein</fullName>
    </submittedName>
</protein>
<keyword evidence="3 6" id="KW-0812">Transmembrane</keyword>
<evidence type="ECO:0000256" key="6">
    <source>
        <dbReference type="SAM" id="Phobius"/>
    </source>
</evidence>
<evidence type="ECO:0000313" key="9">
    <source>
        <dbReference type="EMBL" id="WOK06774.1"/>
    </source>
</evidence>
<evidence type="ECO:0000259" key="8">
    <source>
        <dbReference type="Pfam" id="PF12704"/>
    </source>
</evidence>
<feature type="transmembrane region" description="Helical" evidence="6">
    <location>
        <begin position="859"/>
        <end position="879"/>
    </location>
</feature>
<proteinExistence type="predicted"/>
<comment type="subcellular location">
    <subcellularLocation>
        <location evidence="1">Cell membrane</location>
        <topology evidence="1">Multi-pass membrane protein</topology>
    </subcellularLocation>
</comment>
<feature type="transmembrane region" description="Helical" evidence="6">
    <location>
        <begin position="825"/>
        <end position="844"/>
    </location>
</feature>